<comment type="caution">
    <text evidence="9">The sequence shown here is derived from an EMBL/GenBank/DDBJ whole genome shotgun (WGS) entry which is preliminary data.</text>
</comment>
<comment type="similarity">
    <text evidence="2 7">Belongs to the class-I pyridoxal-phosphate-dependent aminotransferase family.</text>
</comment>
<dbReference type="Gene3D" id="3.40.640.10">
    <property type="entry name" value="Type I PLP-dependent aspartate aminotransferase-like (Major domain)"/>
    <property type="match status" value="1"/>
</dbReference>
<proteinExistence type="inferred from homology"/>
<dbReference type="InterPro" id="IPR015422">
    <property type="entry name" value="PyrdxlP-dep_Trfase_small"/>
</dbReference>
<dbReference type="Pfam" id="PF00155">
    <property type="entry name" value="Aminotran_1_2"/>
    <property type="match status" value="1"/>
</dbReference>
<keyword evidence="3 7" id="KW-0032">Aminotransferase</keyword>
<organism evidence="9 10">
    <name type="scientific">Ahrensia kielensis</name>
    <dbReference type="NCBI Taxonomy" id="76980"/>
    <lineage>
        <taxon>Bacteria</taxon>
        <taxon>Pseudomonadati</taxon>
        <taxon>Pseudomonadota</taxon>
        <taxon>Alphaproteobacteria</taxon>
        <taxon>Hyphomicrobiales</taxon>
        <taxon>Ahrensiaceae</taxon>
        <taxon>Ahrensia</taxon>
    </lineage>
</organism>
<dbReference type="PANTHER" id="PTHR46383">
    <property type="entry name" value="ASPARTATE AMINOTRANSFERASE"/>
    <property type="match status" value="1"/>
</dbReference>
<dbReference type="Proteomes" id="UP001477870">
    <property type="component" value="Unassembled WGS sequence"/>
</dbReference>
<comment type="catalytic activity">
    <reaction evidence="6">
        <text>L-aspartate + 2-oxoglutarate = oxaloacetate + L-glutamate</text>
        <dbReference type="Rhea" id="RHEA:21824"/>
        <dbReference type="ChEBI" id="CHEBI:16452"/>
        <dbReference type="ChEBI" id="CHEBI:16810"/>
        <dbReference type="ChEBI" id="CHEBI:29985"/>
        <dbReference type="ChEBI" id="CHEBI:29991"/>
        <dbReference type="EC" id="2.6.1.1"/>
    </reaction>
</comment>
<keyword evidence="5" id="KW-0663">Pyridoxal phosphate</keyword>
<sequence>MQDSPSEFRRAARINGIEISQIVQISETAAQMRADGHDVVALSTGAPDFPTPDFVIQAAHNAALAGQTGYTATAGTNELRDEIAAQSHVTRAHVIVSTGAKQVLANAMLATLNDGDEVIIPTPYWTSYSDIVTMAGGTAVTVPCPMSQGFKLTPEDLEKAISPETRWLMLNSPSNPSGAIYTKSEIRALAQVLANHPHVWVLADEIYEHLSYVPFTSFAVAAPELAGRTLIVNGVSKAWAMTGWRIGWGIGPAPLIRAMIAVQGQITSGACSISQAAALAALTGDRKLLSDRLQDFDARRKLVVGGLNAMAGITCPEPDGAFYVFPNIEGMMAKGGFATCTDACNWLLEKAHVAIVPGTAFGLPGHARISFAYGQDDLNEGLTRMASALKNCVSSPIKENIHGSFHSIEKPWLYSR</sequence>
<keyword evidence="4 7" id="KW-0808">Transferase</keyword>
<dbReference type="PANTHER" id="PTHR46383:SF1">
    <property type="entry name" value="ASPARTATE AMINOTRANSFERASE"/>
    <property type="match status" value="1"/>
</dbReference>
<dbReference type="InterPro" id="IPR015421">
    <property type="entry name" value="PyrdxlP-dep_Trfase_major"/>
</dbReference>
<evidence type="ECO:0000256" key="6">
    <source>
        <dbReference type="ARBA" id="ARBA00049185"/>
    </source>
</evidence>
<comment type="cofactor">
    <cofactor evidence="1 7">
        <name>pyridoxal 5'-phosphate</name>
        <dbReference type="ChEBI" id="CHEBI:597326"/>
    </cofactor>
</comment>
<evidence type="ECO:0000256" key="5">
    <source>
        <dbReference type="ARBA" id="ARBA00022898"/>
    </source>
</evidence>
<accession>A0ABU9T5B9</accession>
<evidence type="ECO:0000313" key="10">
    <source>
        <dbReference type="Proteomes" id="UP001477870"/>
    </source>
</evidence>
<evidence type="ECO:0000259" key="8">
    <source>
        <dbReference type="Pfam" id="PF00155"/>
    </source>
</evidence>
<dbReference type="PROSITE" id="PS00105">
    <property type="entry name" value="AA_TRANSFER_CLASS_1"/>
    <property type="match status" value="1"/>
</dbReference>
<evidence type="ECO:0000256" key="1">
    <source>
        <dbReference type="ARBA" id="ARBA00001933"/>
    </source>
</evidence>
<dbReference type="RefSeq" id="WP_342847846.1">
    <property type="nucleotide sequence ID" value="NZ_JBBMQO010000003.1"/>
</dbReference>
<dbReference type="InterPro" id="IPR015424">
    <property type="entry name" value="PyrdxlP-dep_Trfase"/>
</dbReference>
<dbReference type="CDD" id="cd00609">
    <property type="entry name" value="AAT_like"/>
    <property type="match status" value="1"/>
</dbReference>
<evidence type="ECO:0000256" key="7">
    <source>
        <dbReference type="RuleBase" id="RU000481"/>
    </source>
</evidence>
<dbReference type="EC" id="2.6.1.-" evidence="7"/>
<evidence type="ECO:0000256" key="3">
    <source>
        <dbReference type="ARBA" id="ARBA00022576"/>
    </source>
</evidence>
<dbReference type="GO" id="GO:0008483">
    <property type="term" value="F:transaminase activity"/>
    <property type="evidence" value="ECO:0007669"/>
    <property type="project" value="UniProtKB-KW"/>
</dbReference>
<name>A0ABU9T5B9_9HYPH</name>
<dbReference type="Gene3D" id="3.90.1150.10">
    <property type="entry name" value="Aspartate Aminotransferase, domain 1"/>
    <property type="match status" value="1"/>
</dbReference>
<reference evidence="9 10" key="1">
    <citation type="submission" date="2024-03" db="EMBL/GenBank/DDBJ databases">
        <title>Community enrichment and isolation of bacterial strains for fucoidan degradation.</title>
        <authorList>
            <person name="Sichert A."/>
        </authorList>
    </citation>
    <scope>NUCLEOTIDE SEQUENCE [LARGE SCALE GENOMIC DNA]</scope>
    <source>
        <strain evidence="9 10">AS62</strain>
    </source>
</reference>
<evidence type="ECO:0000313" key="9">
    <source>
        <dbReference type="EMBL" id="MEM5501322.1"/>
    </source>
</evidence>
<feature type="domain" description="Aminotransferase class I/classII large" evidence="8">
    <location>
        <begin position="38"/>
        <end position="380"/>
    </location>
</feature>
<protein>
    <recommendedName>
        <fullName evidence="7">Aminotransferase</fullName>
        <ecNumber evidence="7">2.6.1.-</ecNumber>
    </recommendedName>
</protein>
<dbReference type="InterPro" id="IPR004838">
    <property type="entry name" value="NHTrfase_class1_PyrdxlP-BS"/>
</dbReference>
<dbReference type="EMBL" id="JBBMQO010000003">
    <property type="protein sequence ID" value="MEM5501322.1"/>
    <property type="molecule type" value="Genomic_DNA"/>
</dbReference>
<dbReference type="InterPro" id="IPR050596">
    <property type="entry name" value="AspAT/PAT-like"/>
</dbReference>
<evidence type="ECO:0000256" key="2">
    <source>
        <dbReference type="ARBA" id="ARBA00007441"/>
    </source>
</evidence>
<keyword evidence="10" id="KW-1185">Reference proteome</keyword>
<evidence type="ECO:0000256" key="4">
    <source>
        <dbReference type="ARBA" id="ARBA00022679"/>
    </source>
</evidence>
<dbReference type="SUPFAM" id="SSF53383">
    <property type="entry name" value="PLP-dependent transferases"/>
    <property type="match status" value="1"/>
</dbReference>
<dbReference type="InterPro" id="IPR004839">
    <property type="entry name" value="Aminotransferase_I/II_large"/>
</dbReference>
<gene>
    <name evidence="9" type="ORF">WNY59_06930</name>
</gene>